<reference evidence="3" key="2">
    <citation type="journal article" date="2023" name="BMC Genomics">
        <title>Pest status, molecular evolution, and epigenetic factors derived from the genome assembly of Frankliniella fusca, a thysanopteran phytovirus vector.</title>
        <authorList>
            <person name="Catto M.A."/>
            <person name="Labadie P.E."/>
            <person name="Jacobson A.L."/>
            <person name="Kennedy G.G."/>
            <person name="Srinivasan R."/>
            <person name="Hunt B.G."/>
        </authorList>
    </citation>
    <scope>NUCLEOTIDE SEQUENCE</scope>
    <source>
        <strain evidence="3">PL_HMW_Pooled</strain>
    </source>
</reference>
<dbReference type="InterPro" id="IPR000618">
    <property type="entry name" value="Insect_cuticle"/>
</dbReference>
<dbReference type="PRINTS" id="PR00947">
    <property type="entry name" value="CUTICLE"/>
</dbReference>
<evidence type="ECO:0000256" key="1">
    <source>
        <dbReference type="PROSITE-ProRule" id="PRU00497"/>
    </source>
</evidence>
<accession>A0AAE1LSY9</accession>
<reference evidence="3" key="1">
    <citation type="submission" date="2021-07" db="EMBL/GenBank/DDBJ databases">
        <authorList>
            <person name="Catto M.A."/>
            <person name="Jacobson A."/>
            <person name="Kennedy G."/>
            <person name="Labadie P."/>
            <person name="Hunt B.G."/>
            <person name="Srinivasan R."/>
        </authorList>
    </citation>
    <scope>NUCLEOTIDE SEQUENCE</scope>
    <source>
        <strain evidence="3">PL_HMW_Pooled</strain>
        <tissue evidence="3">Head</tissue>
    </source>
</reference>
<evidence type="ECO:0000313" key="4">
    <source>
        <dbReference type="Proteomes" id="UP001219518"/>
    </source>
</evidence>
<feature type="region of interest" description="Disordered" evidence="2">
    <location>
        <begin position="131"/>
        <end position="152"/>
    </location>
</feature>
<keyword evidence="4" id="KW-1185">Reference proteome</keyword>
<dbReference type="AlphaFoldDB" id="A0AAE1LSY9"/>
<comment type="caution">
    <text evidence="3">The sequence shown here is derived from an EMBL/GenBank/DDBJ whole genome shotgun (WGS) entry which is preliminary data.</text>
</comment>
<dbReference type="InterPro" id="IPR050468">
    <property type="entry name" value="Cuticle_Struct_Prot"/>
</dbReference>
<dbReference type="Proteomes" id="UP001219518">
    <property type="component" value="Unassembled WGS sequence"/>
</dbReference>
<dbReference type="PANTHER" id="PTHR10380">
    <property type="entry name" value="CUTICLE PROTEIN"/>
    <property type="match status" value="1"/>
</dbReference>
<feature type="compositionally biased region" description="Low complexity" evidence="2">
    <location>
        <begin position="290"/>
        <end position="310"/>
    </location>
</feature>
<proteinExistence type="predicted"/>
<gene>
    <name evidence="3" type="ORF">KUF71_017702</name>
</gene>
<dbReference type="EMBL" id="JAHWGI010001390">
    <property type="protein sequence ID" value="KAK3929242.1"/>
    <property type="molecule type" value="Genomic_DNA"/>
</dbReference>
<sequence length="512" mass="55007">MRSRLTTEFPSITLVSPRITIRSTPISQLLRRVAVALLALLAAAEARRVRVQRVRPAAEVGDEELVDQDGVPQQVQYYAAPDDRADTRAGRVVLLPAADALNGLSPSVYSGRAVTRAEDAPVYRASPRALSNAAPAISSRAQASKEQHTKAPPVQTIRNYSKVNDDGSFTFGYEAADGSFKEETRGTDCVVRGKYGYVDPDGNKREFTYVSGNPCDPNAVQEEEPQPGGPKEVDDSGEENIPANFPSRSLRPTSSLSRPAKPATTLFQQSYNQDSEEDIDDDDLPPAPVPARARVVRPTAAPTPSPARARLIVSTPRPTTALYQSTTATTPQPAVRITPRPYSSSTTAEPPATTYRPQASPSPQPAHVSVTPRPASLYTAKPYSPAAAPIRSSTPGTIDFSEELRKFQLENNVVVTSERPGAAGAKGSEPIYSTELVFDPASGQYNTVVYQSLPKPQPQDISTPVQYAPAPGHSSAPQTQFYYVSPQDAGDQRAALAAGQIDAFLRGHNLSF</sequence>
<dbReference type="PANTHER" id="PTHR10380:SF2">
    <property type="entry name" value="AGAP003037-PA"/>
    <property type="match status" value="1"/>
</dbReference>
<dbReference type="GO" id="GO:0062129">
    <property type="term" value="C:chitin-based extracellular matrix"/>
    <property type="evidence" value="ECO:0007669"/>
    <property type="project" value="TreeGrafter"/>
</dbReference>
<evidence type="ECO:0000313" key="3">
    <source>
        <dbReference type="EMBL" id="KAK3929242.1"/>
    </source>
</evidence>
<dbReference type="Pfam" id="PF00379">
    <property type="entry name" value="Chitin_bind_4"/>
    <property type="match status" value="1"/>
</dbReference>
<protein>
    <submittedName>
        <fullName evidence="3">Cuticle protein 6</fullName>
    </submittedName>
</protein>
<feature type="compositionally biased region" description="Low complexity" evidence="2">
    <location>
        <begin position="319"/>
        <end position="330"/>
    </location>
</feature>
<feature type="compositionally biased region" description="Low complexity" evidence="2">
    <location>
        <begin position="246"/>
        <end position="259"/>
    </location>
</feature>
<feature type="compositionally biased region" description="Acidic residues" evidence="2">
    <location>
        <begin position="274"/>
        <end position="284"/>
    </location>
</feature>
<keyword evidence="1" id="KW-0193">Cuticle</keyword>
<evidence type="ECO:0000256" key="2">
    <source>
        <dbReference type="SAM" id="MobiDB-lite"/>
    </source>
</evidence>
<name>A0AAE1LSY9_9NEOP</name>
<dbReference type="PROSITE" id="PS51155">
    <property type="entry name" value="CHIT_BIND_RR_2"/>
    <property type="match status" value="1"/>
</dbReference>
<feature type="region of interest" description="Disordered" evidence="2">
    <location>
        <begin position="209"/>
        <end position="371"/>
    </location>
</feature>
<feature type="compositionally biased region" description="Low complexity" evidence="2">
    <location>
        <begin position="341"/>
        <end position="355"/>
    </location>
</feature>
<organism evidence="3 4">
    <name type="scientific">Frankliniella fusca</name>
    <dbReference type="NCBI Taxonomy" id="407009"/>
    <lineage>
        <taxon>Eukaryota</taxon>
        <taxon>Metazoa</taxon>
        <taxon>Ecdysozoa</taxon>
        <taxon>Arthropoda</taxon>
        <taxon>Hexapoda</taxon>
        <taxon>Insecta</taxon>
        <taxon>Pterygota</taxon>
        <taxon>Neoptera</taxon>
        <taxon>Paraneoptera</taxon>
        <taxon>Thysanoptera</taxon>
        <taxon>Terebrantia</taxon>
        <taxon>Thripoidea</taxon>
        <taxon>Thripidae</taxon>
        <taxon>Frankliniella</taxon>
    </lineage>
</organism>
<dbReference type="GO" id="GO:0008010">
    <property type="term" value="F:structural constituent of chitin-based larval cuticle"/>
    <property type="evidence" value="ECO:0007669"/>
    <property type="project" value="TreeGrafter"/>
</dbReference>